<dbReference type="EMBL" id="FNQR01000007">
    <property type="protein sequence ID" value="SEA68113.1"/>
    <property type="molecule type" value="Genomic_DNA"/>
</dbReference>
<keyword evidence="7" id="KW-1185">Reference proteome</keyword>
<dbReference type="InterPro" id="IPR035472">
    <property type="entry name" value="RpiR-like_SIS"/>
</dbReference>
<evidence type="ECO:0000313" key="6">
    <source>
        <dbReference type="EMBL" id="SEA68113.1"/>
    </source>
</evidence>
<dbReference type="InterPro" id="IPR047640">
    <property type="entry name" value="RpiR-like"/>
</dbReference>
<dbReference type="PROSITE" id="PS51071">
    <property type="entry name" value="HTH_RPIR"/>
    <property type="match status" value="1"/>
</dbReference>
<keyword evidence="3" id="KW-0804">Transcription</keyword>
<evidence type="ECO:0000256" key="2">
    <source>
        <dbReference type="ARBA" id="ARBA00023125"/>
    </source>
</evidence>
<reference evidence="6 7" key="1">
    <citation type="submission" date="2016-10" db="EMBL/GenBank/DDBJ databases">
        <authorList>
            <person name="de Groot N.N."/>
        </authorList>
    </citation>
    <scope>NUCLEOTIDE SEQUENCE [LARGE SCALE GENOMIC DNA]</scope>
    <source>
        <strain evidence="6 7">CCM7597</strain>
    </source>
</reference>
<organism evidence="6 7">
    <name type="scientific">Thalassobacillus cyri</name>
    <dbReference type="NCBI Taxonomy" id="571932"/>
    <lineage>
        <taxon>Bacteria</taxon>
        <taxon>Bacillati</taxon>
        <taxon>Bacillota</taxon>
        <taxon>Bacilli</taxon>
        <taxon>Bacillales</taxon>
        <taxon>Bacillaceae</taxon>
        <taxon>Thalassobacillus</taxon>
    </lineage>
</organism>
<evidence type="ECO:0000256" key="1">
    <source>
        <dbReference type="ARBA" id="ARBA00023015"/>
    </source>
</evidence>
<proteinExistence type="predicted"/>
<keyword evidence="2 6" id="KW-0238">DNA-binding</keyword>
<dbReference type="RefSeq" id="WP_093044802.1">
    <property type="nucleotide sequence ID" value="NZ_FNQR01000007.1"/>
</dbReference>
<dbReference type="Proteomes" id="UP000198584">
    <property type="component" value="Unassembled WGS sequence"/>
</dbReference>
<dbReference type="GO" id="GO:0097367">
    <property type="term" value="F:carbohydrate derivative binding"/>
    <property type="evidence" value="ECO:0007669"/>
    <property type="project" value="InterPro"/>
</dbReference>
<dbReference type="SUPFAM" id="SSF53697">
    <property type="entry name" value="SIS domain"/>
    <property type="match status" value="1"/>
</dbReference>
<dbReference type="InterPro" id="IPR036388">
    <property type="entry name" value="WH-like_DNA-bd_sf"/>
</dbReference>
<keyword evidence="1" id="KW-0805">Transcription regulation</keyword>
<evidence type="ECO:0000259" key="5">
    <source>
        <dbReference type="PROSITE" id="PS51464"/>
    </source>
</evidence>
<name>A0A1H4D5K2_9BACI</name>
<dbReference type="InterPro" id="IPR046348">
    <property type="entry name" value="SIS_dom_sf"/>
</dbReference>
<evidence type="ECO:0000259" key="4">
    <source>
        <dbReference type="PROSITE" id="PS51071"/>
    </source>
</evidence>
<accession>A0A1H4D5K2</accession>
<dbReference type="AlphaFoldDB" id="A0A1H4D5K2"/>
<dbReference type="InterPro" id="IPR009057">
    <property type="entry name" value="Homeodomain-like_sf"/>
</dbReference>
<dbReference type="GO" id="GO:0003700">
    <property type="term" value="F:DNA-binding transcription factor activity"/>
    <property type="evidence" value="ECO:0007669"/>
    <property type="project" value="InterPro"/>
</dbReference>
<protein>
    <submittedName>
        <fullName evidence="6">DNA-binding transcriptional regulator, MurR/RpiR family, contains HTH and SIS domains</fullName>
    </submittedName>
</protein>
<dbReference type="GO" id="GO:0003677">
    <property type="term" value="F:DNA binding"/>
    <property type="evidence" value="ECO:0007669"/>
    <property type="project" value="UniProtKB-KW"/>
</dbReference>
<dbReference type="Gene3D" id="3.40.50.10490">
    <property type="entry name" value="Glucose-6-phosphate isomerase like protein, domain 1"/>
    <property type="match status" value="1"/>
</dbReference>
<dbReference type="CDD" id="cd05013">
    <property type="entry name" value="SIS_RpiR"/>
    <property type="match status" value="1"/>
</dbReference>
<feature type="domain" description="SIS" evidence="5">
    <location>
        <begin position="124"/>
        <end position="264"/>
    </location>
</feature>
<evidence type="ECO:0000256" key="3">
    <source>
        <dbReference type="ARBA" id="ARBA00023163"/>
    </source>
</evidence>
<evidence type="ECO:0000313" key="7">
    <source>
        <dbReference type="Proteomes" id="UP000198584"/>
    </source>
</evidence>
<gene>
    <name evidence="6" type="ORF">SAMN05421743_10710</name>
</gene>
<dbReference type="InterPro" id="IPR001347">
    <property type="entry name" value="SIS_dom"/>
</dbReference>
<dbReference type="PANTHER" id="PTHR30514:SF1">
    <property type="entry name" value="HTH-TYPE TRANSCRIPTIONAL REGULATOR HEXR-RELATED"/>
    <property type="match status" value="1"/>
</dbReference>
<dbReference type="SUPFAM" id="SSF46689">
    <property type="entry name" value="Homeodomain-like"/>
    <property type="match status" value="1"/>
</dbReference>
<dbReference type="GO" id="GO:1901135">
    <property type="term" value="P:carbohydrate derivative metabolic process"/>
    <property type="evidence" value="ECO:0007669"/>
    <property type="project" value="InterPro"/>
</dbReference>
<dbReference type="PANTHER" id="PTHR30514">
    <property type="entry name" value="GLUCOKINASE"/>
    <property type="match status" value="1"/>
</dbReference>
<dbReference type="OrthoDB" id="370421at2"/>
<dbReference type="STRING" id="571932.SAMN05421743_10710"/>
<dbReference type="Pfam" id="PF01380">
    <property type="entry name" value="SIS"/>
    <property type="match status" value="1"/>
</dbReference>
<sequence length="281" mass="31084">MSNQLIFIQEALDSCKPSEKKVADYILQHPDEVVNLSIQKLAEKTEVSEATIIRLSKKLKCKGFQDLKLTIAREMAVFETSTEKYQDIPDDDSIESLINNVSYNNIQSLENTLNILAPEDVEAAIQLMTKARKIAVYGIGASGFIAQDFKQKLTRIDNWCEVGLDIDAQLTISANLTKKDVAFGVSYSGQTRDIYESLKVAKDNGATIITLTKMGENPVSTLADIALYTTSLEKNIRSGATSSRIAQLNVIDILFLGITRSNQAANIEALDKTRKVVKMIK</sequence>
<dbReference type="PROSITE" id="PS51464">
    <property type="entry name" value="SIS"/>
    <property type="match status" value="1"/>
</dbReference>
<dbReference type="Pfam" id="PF01418">
    <property type="entry name" value="HTH_6"/>
    <property type="match status" value="1"/>
</dbReference>
<feature type="domain" description="HTH rpiR-type" evidence="4">
    <location>
        <begin position="2"/>
        <end position="78"/>
    </location>
</feature>
<dbReference type="Gene3D" id="1.10.10.10">
    <property type="entry name" value="Winged helix-like DNA-binding domain superfamily/Winged helix DNA-binding domain"/>
    <property type="match status" value="1"/>
</dbReference>
<dbReference type="InterPro" id="IPR000281">
    <property type="entry name" value="HTH_RpiR"/>
</dbReference>